<evidence type="ECO:0000313" key="2">
    <source>
        <dbReference type="Proteomes" id="UP000597867"/>
    </source>
</evidence>
<reference evidence="1" key="1">
    <citation type="submission" date="2020-10" db="EMBL/GenBank/DDBJ databases">
        <authorList>
            <person name="Castelo-Branco R."/>
            <person name="Eusebio N."/>
            <person name="Adriana R."/>
            <person name="Vieira A."/>
            <person name="Brugerolle De Fraissinette N."/>
            <person name="Rezende De Castro R."/>
            <person name="Schneider M.P."/>
            <person name="Vasconcelos V."/>
            <person name="Leao P.N."/>
        </authorList>
    </citation>
    <scope>NUCLEOTIDE SEQUENCE</scope>
    <source>
        <strain evidence="1">LEGE 04289</strain>
    </source>
</reference>
<dbReference type="Proteomes" id="UP000597867">
    <property type="component" value="Unassembled WGS sequence"/>
</dbReference>
<keyword evidence="2" id="KW-1185">Reference proteome</keyword>
<accession>A0ACC5Q4X4</accession>
<organism evidence="1 2">
    <name type="scientific">Dolichospermum flos-aquae LEGE 04289</name>
    <dbReference type="NCBI Taxonomy" id="1828708"/>
    <lineage>
        <taxon>Bacteria</taxon>
        <taxon>Bacillati</taxon>
        <taxon>Cyanobacteriota</taxon>
        <taxon>Cyanophyceae</taxon>
        <taxon>Nostocales</taxon>
        <taxon>Aphanizomenonaceae</taxon>
        <taxon>Dolichospermum</taxon>
    </lineage>
</organism>
<dbReference type="EMBL" id="JADEWF010000059">
    <property type="protein sequence ID" value="MBE9220221.1"/>
    <property type="molecule type" value="Genomic_DNA"/>
</dbReference>
<protein>
    <submittedName>
        <fullName evidence="1">Polysaccharide pyruvyl transferase family protein</fullName>
    </submittedName>
</protein>
<sequence>MKKVVITGVTGMRNRGVDALVSTTIENIHAIDNQINIIVQTQTPEYDRWKLRDFEYTTTFGYPENFKDKLKNKLSSFYSSFAFDYDLIKSSDLLIASGGDLFTSDYKGALEFYLKPLKLALKLDVPIVLLGQSISFNTTEEEKYFLELARHAKLITVRESISYSYLTDKLRLPSSIVKQTADSAFLLKIPAKKIIDNLLQSYGCIQGKPLVVISPSQGIANYSNTDEGSHFKSWTQVIDFILNRLDAQILIIPHAQDPKRDDRTIGSNLHQFFEYDSRIHLAGADHTASEFKGMISHADFVIAERMHAAIAGLSSCVPTVVVGYSIKAEGIMADLLGDQSAQEGMLISIHNFLDFSQISPTLETAWAKKEEVREHLKKVIPIYQEKAEKNFHLIAKLLQDTAQV</sequence>
<name>A0ACC5Q4X4_DOLFA</name>
<evidence type="ECO:0000313" key="1">
    <source>
        <dbReference type="EMBL" id="MBE9220221.1"/>
    </source>
</evidence>
<proteinExistence type="predicted"/>
<keyword evidence="1" id="KW-0808">Transferase</keyword>
<comment type="caution">
    <text evidence="1">The sequence shown here is derived from an EMBL/GenBank/DDBJ whole genome shotgun (WGS) entry which is preliminary data.</text>
</comment>
<gene>
    <name evidence="1" type="ORF">IQ222_15790</name>
</gene>